<evidence type="ECO:0000256" key="6">
    <source>
        <dbReference type="ARBA" id="ARBA00022989"/>
    </source>
</evidence>
<dbReference type="PIRSF" id="PIRSF016661">
    <property type="entry name" value="BioY"/>
    <property type="match status" value="1"/>
</dbReference>
<evidence type="ECO:0000256" key="3">
    <source>
        <dbReference type="ARBA" id="ARBA00022448"/>
    </source>
</evidence>
<gene>
    <name evidence="10" type="ORF">BCAMP_03400</name>
</gene>
<evidence type="ECO:0000313" key="10">
    <source>
        <dbReference type="EMBL" id="EUJ41595.1"/>
    </source>
</evidence>
<evidence type="ECO:0000256" key="5">
    <source>
        <dbReference type="ARBA" id="ARBA00022692"/>
    </source>
</evidence>
<evidence type="ECO:0000256" key="2">
    <source>
        <dbReference type="ARBA" id="ARBA00010692"/>
    </source>
</evidence>
<evidence type="ECO:0000313" key="11">
    <source>
        <dbReference type="Proteomes" id="UP000019243"/>
    </source>
</evidence>
<evidence type="ECO:0000256" key="7">
    <source>
        <dbReference type="ARBA" id="ARBA00023136"/>
    </source>
</evidence>
<dbReference type="PANTHER" id="PTHR34295:SF4">
    <property type="entry name" value="BIOTIN TRANSPORTER BIOY-RELATED"/>
    <property type="match status" value="1"/>
</dbReference>
<dbReference type="Gene3D" id="1.10.1760.20">
    <property type="match status" value="1"/>
</dbReference>
<comment type="subcellular location">
    <subcellularLocation>
        <location evidence="1 8">Cell membrane</location>
        <topology evidence="1 8">Multi-pass membrane protein</topology>
    </subcellularLocation>
</comment>
<organism evidence="10 11">
    <name type="scientific">Brochothrix campestris FSL F6-1037</name>
    <dbReference type="NCBI Taxonomy" id="1265861"/>
    <lineage>
        <taxon>Bacteria</taxon>
        <taxon>Bacillati</taxon>
        <taxon>Bacillota</taxon>
        <taxon>Bacilli</taxon>
        <taxon>Bacillales</taxon>
        <taxon>Listeriaceae</taxon>
        <taxon>Brochothrix</taxon>
    </lineage>
</organism>
<protein>
    <recommendedName>
        <fullName evidence="8">Biotin transporter</fullName>
    </recommendedName>
</protein>
<dbReference type="PATRIC" id="fig|1265861.3.peg.663"/>
<keyword evidence="7 8" id="KW-0472">Membrane</keyword>
<feature type="transmembrane region" description="Helical" evidence="9">
    <location>
        <begin position="28"/>
        <end position="48"/>
    </location>
</feature>
<comment type="similarity">
    <text evidence="2 8">Belongs to the BioY family.</text>
</comment>
<feature type="transmembrane region" description="Helical" evidence="9">
    <location>
        <begin position="55"/>
        <end position="73"/>
    </location>
</feature>
<dbReference type="InterPro" id="IPR003784">
    <property type="entry name" value="BioY"/>
</dbReference>
<feature type="transmembrane region" description="Helical" evidence="9">
    <location>
        <begin position="5"/>
        <end position="22"/>
    </location>
</feature>
<dbReference type="Pfam" id="PF02632">
    <property type="entry name" value="BioY"/>
    <property type="match status" value="1"/>
</dbReference>
<feature type="transmembrane region" description="Helical" evidence="9">
    <location>
        <begin position="79"/>
        <end position="101"/>
    </location>
</feature>
<proteinExistence type="inferred from homology"/>
<dbReference type="GO" id="GO:0015225">
    <property type="term" value="F:biotin transmembrane transporter activity"/>
    <property type="evidence" value="ECO:0007669"/>
    <property type="project" value="UniProtKB-UniRule"/>
</dbReference>
<keyword evidence="4 8" id="KW-1003">Cell membrane</keyword>
<dbReference type="STRING" id="1265861.BCAMP_03400"/>
<evidence type="ECO:0000256" key="4">
    <source>
        <dbReference type="ARBA" id="ARBA00022475"/>
    </source>
</evidence>
<feature type="transmembrane region" description="Helical" evidence="9">
    <location>
        <begin position="113"/>
        <end position="135"/>
    </location>
</feature>
<dbReference type="AlphaFoldDB" id="W7CXV1"/>
<dbReference type="GO" id="GO:0005886">
    <property type="term" value="C:plasma membrane"/>
    <property type="evidence" value="ECO:0007669"/>
    <property type="project" value="UniProtKB-SubCell"/>
</dbReference>
<keyword evidence="5 9" id="KW-0812">Transmembrane</keyword>
<keyword evidence="6 9" id="KW-1133">Transmembrane helix</keyword>
<dbReference type="OrthoDB" id="9803495at2"/>
<feature type="transmembrane region" description="Helical" evidence="9">
    <location>
        <begin position="147"/>
        <end position="169"/>
    </location>
</feature>
<evidence type="ECO:0000256" key="8">
    <source>
        <dbReference type="PIRNR" id="PIRNR016661"/>
    </source>
</evidence>
<keyword evidence="11" id="KW-1185">Reference proteome</keyword>
<sequence>MKTQAIAYIGIMLAVLIVLGYVPPIAIGVIPVPIVMQNMGIFLTGLLLGQKKGTITVLLLLIMVSIGLPVLSGGSGGVAVFYGPTGGYVIGYLIAVTVIGYGRDRLSSKVNFIRLLLLTLFGGVFIIDLCGSIGLHWHTGLSLKTALLSNVVFIPGDLIKAVISVIVMMRMPQQMRVKLMKA</sequence>
<accession>W7CXV1</accession>
<comment type="caution">
    <text evidence="10">The sequence shown here is derived from an EMBL/GenBank/DDBJ whole genome shotgun (WGS) entry which is preliminary data.</text>
</comment>
<dbReference type="RefSeq" id="WP_035313568.1">
    <property type="nucleotide sequence ID" value="NZ_AODH01000011.1"/>
</dbReference>
<evidence type="ECO:0000256" key="9">
    <source>
        <dbReference type="SAM" id="Phobius"/>
    </source>
</evidence>
<dbReference type="PANTHER" id="PTHR34295">
    <property type="entry name" value="BIOTIN TRANSPORTER BIOY"/>
    <property type="match status" value="1"/>
</dbReference>
<evidence type="ECO:0000256" key="1">
    <source>
        <dbReference type="ARBA" id="ARBA00004651"/>
    </source>
</evidence>
<keyword evidence="3 8" id="KW-0813">Transport</keyword>
<dbReference type="EMBL" id="AODH01000011">
    <property type="protein sequence ID" value="EUJ41595.1"/>
    <property type="molecule type" value="Genomic_DNA"/>
</dbReference>
<name>W7CXV1_9LIST</name>
<dbReference type="Proteomes" id="UP000019243">
    <property type="component" value="Unassembled WGS sequence"/>
</dbReference>
<reference evidence="10 11" key="1">
    <citation type="submission" date="2012-12" db="EMBL/GenBank/DDBJ databases">
        <title>Novel taxa of Listeriaceae from agricultural environments in the United States.</title>
        <authorList>
            <person name="den Bakker H.C."/>
            <person name="Allred A."/>
            <person name="Warchocki S."/>
            <person name="Wright E.M."/>
            <person name="Burrell A."/>
            <person name="Nightingale K.K."/>
            <person name="Kephart D."/>
            <person name="Wiedmann M."/>
        </authorList>
    </citation>
    <scope>NUCLEOTIDE SEQUENCE [LARGE SCALE GENOMIC DNA]</scope>
    <source>
        <strain evidence="10 11">FSL F6-1037</strain>
    </source>
</reference>